<dbReference type="SMART" id="SM00054">
    <property type="entry name" value="EFh"/>
    <property type="match status" value="2"/>
</dbReference>
<feature type="compositionally biased region" description="Low complexity" evidence="2">
    <location>
        <begin position="170"/>
        <end position="267"/>
    </location>
</feature>
<feature type="region of interest" description="Disordered" evidence="2">
    <location>
        <begin position="168"/>
        <end position="267"/>
    </location>
</feature>
<dbReference type="SUPFAM" id="SSF47473">
    <property type="entry name" value="EF-hand"/>
    <property type="match status" value="1"/>
</dbReference>
<dbReference type="PROSITE" id="PS50222">
    <property type="entry name" value="EF_HAND_2"/>
    <property type="match status" value="2"/>
</dbReference>
<dbReference type="InterPro" id="IPR018247">
    <property type="entry name" value="EF_Hand_1_Ca_BS"/>
</dbReference>
<evidence type="ECO:0000256" key="2">
    <source>
        <dbReference type="SAM" id="MobiDB-lite"/>
    </source>
</evidence>
<feature type="domain" description="EF-hand" evidence="3">
    <location>
        <begin position="112"/>
        <end position="147"/>
    </location>
</feature>
<proteinExistence type="predicted"/>
<comment type="caution">
    <text evidence="4">The sequence shown here is derived from an EMBL/GenBank/DDBJ whole genome shotgun (WGS) entry which is preliminary data.</text>
</comment>
<protein>
    <recommendedName>
        <fullName evidence="3">EF-hand domain-containing protein</fullName>
    </recommendedName>
</protein>
<feature type="domain" description="EF-hand" evidence="3">
    <location>
        <begin position="57"/>
        <end position="92"/>
    </location>
</feature>
<evidence type="ECO:0000313" key="4">
    <source>
        <dbReference type="EMBL" id="CAL1543420.1"/>
    </source>
</evidence>
<keyword evidence="5" id="KW-1185">Reference proteome</keyword>
<evidence type="ECO:0000256" key="1">
    <source>
        <dbReference type="ARBA" id="ARBA00022837"/>
    </source>
</evidence>
<dbReference type="GO" id="GO:0005509">
    <property type="term" value="F:calcium ion binding"/>
    <property type="evidence" value="ECO:0007669"/>
    <property type="project" value="InterPro"/>
</dbReference>
<accession>A0AAV2ID45</accession>
<dbReference type="InterPro" id="IPR002048">
    <property type="entry name" value="EF_hand_dom"/>
</dbReference>
<dbReference type="EMBL" id="CAXITT010000547">
    <property type="protein sequence ID" value="CAL1543420.1"/>
    <property type="molecule type" value="Genomic_DNA"/>
</dbReference>
<sequence length="267" mass="30064">MCVFDDFGPATVCKMTSLLYALVLLLPGVTYGINLKPYNLTAAALFLNIDLDVSGDIDRPELDLNFKTYDTNNNGRVSRQEYTNYVNSHTPSLVPLHDAFYDIYDVDGDHQLDHHDFDNFFSLMDSTSDGIVSYFEFVRYWTILLETLEHLIVRSAAVKVTVQPTFQPNQQPLTTQKPLGTQQQQQPLTTQKPLATQQPLTTQKPLGTQQPQQPLTTQKPLATQQPQQPLTTQKPLATQQPQQPLTTQKPLATQQPQQPLTTQKPNA</sequence>
<dbReference type="PROSITE" id="PS00018">
    <property type="entry name" value="EF_HAND_1"/>
    <property type="match status" value="1"/>
</dbReference>
<dbReference type="Pfam" id="PF13499">
    <property type="entry name" value="EF-hand_7"/>
    <property type="match status" value="1"/>
</dbReference>
<dbReference type="Gene3D" id="1.10.238.10">
    <property type="entry name" value="EF-hand"/>
    <property type="match status" value="1"/>
</dbReference>
<organism evidence="4 5">
    <name type="scientific">Lymnaea stagnalis</name>
    <name type="common">Great pond snail</name>
    <name type="synonym">Helix stagnalis</name>
    <dbReference type="NCBI Taxonomy" id="6523"/>
    <lineage>
        <taxon>Eukaryota</taxon>
        <taxon>Metazoa</taxon>
        <taxon>Spiralia</taxon>
        <taxon>Lophotrochozoa</taxon>
        <taxon>Mollusca</taxon>
        <taxon>Gastropoda</taxon>
        <taxon>Heterobranchia</taxon>
        <taxon>Euthyneura</taxon>
        <taxon>Panpulmonata</taxon>
        <taxon>Hygrophila</taxon>
        <taxon>Lymnaeoidea</taxon>
        <taxon>Lymnaeidae</taxon>
        <taxon>Lymnaea</taxon>
    </lineage>
</organism>
<gene>
    <name evidence="4" type="ORF">GSLYS_00016954001</name>
</gene>
<dbReference type="Proteomes" id="UP001497497">
    <property type="component" value="Unassembled WGS sequence"/>
</dbReference>
<evidence type="ECO:0000313" key="5">
    <source>
        <dbReference type="Proteomes" id="UP001497497"/>
    </source>
</evidence>
<name>A0AAV2ID45_LYMST</name>
<reference evidence="4 5" key="1">
    <citation type="submission" date="2024-04" db="EMBL/GenBank/DDBJ databases">
        <authorList>
            <consortium name="Genoscope - CEA"/>
            <person name="William W."/>
        </authorList>
    </citation>
    <scope>NUCLEOTIDE SEQUENCE [LARGE SCALE GENOMIC DNA]</scope>
</reference>
<evidence type="ECO:0000259" key="3">
    <source>
        <dbReference type="PROSITE" id="PS50222"/>
    </source>
</evidence>
<keyword evidence="1" id="KW-0106">Calcium</keyword>
<dbReference type="AlphaFoldDB" id="A0AAV2ID45"/>
<dbReference type="InterPro" id="IPR011992">
    <property type="entry name" value="EF-hand-dom_pair"/>
</dbReference>